<organism evidence="2">
    <name type="scientific">freshwater metagenome</name>
    <dbReference type="NCBI Taxonomy" id="449393"/>
    <lineage>
        <taxon>unclassified sequences</taxon>
        <taxon>metagenomes</taxon>
        <taxon>ecological metagenomes</taxon>
    </lineage>
</organism>
<gene>
    <name evidence="2" type="ORF">UFOPK1603_00744</name>
</gene>
<protein>
    <submittedName>
        <fullName evidence="2">Unannotated protein</fullName>
    </submittedName>
</protein>
<evidence type="ECO:0000313" key="2">
    <source>
        <dbReference type="EMBL" id="CAB4563665.1"/>
    </source>
</evidence>
<dbReference type="Gene3D" id="3.90.550.10">
    <property type="entry name" value="Spore Coat Polysaccharide Biosynthesis Protein SpsA, Chain A"/>
    <property type="match status" value="1"/>
</dbReference>
<feature type="domain" description="Nucleotidyl transferase" evidence="1">
    <location>
        <begin position="18"/>
        <end position="132"/>
    </location>
</feature>
<sequence>MEPVAAPAHGISRRDLVGVTLAAGAGTRLAPLSGLLPKALCPVGNRALVDLALDRLEQVTPNMAVNAHHFADEVLRHIDQEWAGAVTVSTEPGEALGTAGALARLRPWIDGRATVVVNADSWSPTSLAPLVDGWDGRSIRVMVNGDGGFGPRARIVASTLPWSVTKNLVEQPTGLYEVVWREAFARGELEVITHKGLFIDCGTPLDYLEANLAAATIHGSAILGAGTVIEDGVDISGSVIGAGARINGDVVNSVVWPNQSVARGERLIRSIRAGTSVTVGPL</sequence>
<reference evidence="2" key="1">
    <citation type="submission" date="2020-05" db="EMBL/GenBank/DDBJ databases">
        <authorList>
            <person name="Chiriac C."/>
            <person name="Salcher M."/>
            <person name="Ghai R."/>
            <person name="Kavagutti S V."/>
        </authorList>
    </citation>
    <scope>NUCLEOTIDE SEQUENCE</scope>
</reference>
<proteinExistence type="predicted"/>
<dbReference type="InterPro" id="IPR050486">
    <property type="entry name" value="Mannose-1P_guanyltransferase"/>
</dbReference>
<dbReference type="SUPFAM" id="SSF53448">
    <property type="entry name" value="Nucleotide-diphospho-sugar transferases"/>
    <property type="match status" value="1"/>
</dbReference>
<dbReference type="Pfam" id="PF00483">
    <property type="entry name" value="NTP_transferase"/>
    <property type="match status" value="1"/>
</dbReference>
<dbReference type="InterPro" id="IPR005835">
    <property type="entry name" value="NTP_transferase_dom"/>
</dbReference>
<name>A0A6J6DKZ3_9ZZZZ</name>
<dbReference type="InterPro" id="IPR006311">
    <property type="entry name" value="TAT_signal"/>
</dbReference>
<dbReference type="EMBL" id="CAEZTG010000054">
    <property type="protein sequence ID" value="CAB4563665.1"/>
    <property type="molecule type" value="Genomic_DNA"/>
</dbReference>
<dbReference type="PANTHER" id="PTHR22572">
    <property type="entry name" value="SUGAR-1-PHOSPHATE GUANYL TRANSFERASE"/>
    <property type="match status" value="1"/>
</dbReference>
<dbReference type="AlphaFoldDB" id="A0A6J6DKZ3"/>
<dbReference type="InterPro" id="IPR029044">
    <property type="entry name" value="Nucleotide-diphossugar_trans"/>
</dbReference>
<evidence type="ECO:0000259" key="1">
    <source>
        <dbReference type="Pfam" id="PF00483"/>
    </source>
</evidence>
<dbReference type="PROSITE" id="PS51318">
    <property type="entry name" value="TAT"/>
    <property type="match status" value="1"/>
</dbReference>
<accession>A0A6J6DKZ3</accession>